<evidence type="ECO:0000313" key="9">
    <source>
        <dbReference type="EMBL" id="KRX03657.1"/>
    </source>
</evidence>
<reference evidence="9 10" key="1">
    <citation type="journal article" date="2015" name="Sci. Rep.">
        <title>Genome of the facultative scuticociliatosis pathogen Pseudocohnilembus persalinus provides insight into its virulence through horizontal gene transfer.</title>
        <authorList>
            <person name="Xiong J."/>
            <person name="Wang G."/>
            <person name="Cheng J."/>
            <person name="Tian M."/>
            <person name="Pan X."/>
            <person name="Warren A."/>
            <person name="Jiang C."/>
            <person name="Yuan D."/>
            <person name="Miao W."/>
        </authorList>
    </citation>
    <scope>NUCLEOTIDE SEQUENCE [LARGE SCALE GENOMIC DNA]</scope>
    <source>
        <strain evidence="9">36N120E</strain>
    </source>
</reference>
<evidence type="ECO:0000313" key="10">
    <source>
        <dbReference type="Proteomes" id="UP000054937"/>
    </source>
</evidence>
<dbReference type="PROSITE" id="PS50263">
    <property type="entry name" value="CN_HYDROLASE"/>
    <property type="match status" value="1"/>
</dbReference>
<accession>A0A0V0QMS1</accession>
<keyword evidence="4 7" id="KW-0547">Nucleotide-binding</keyword>
<dbReference type="Proteomes" id="UP000054937">
    <property type="component" value="Unassembled WGS sequence"/>
</dbReference>
<dbReference type="PANTHER" id="PTHR23090">
    <property type="entry name" value="NH 3 /GLUTAMINE-DEPENDENT NAD + SYNTHETASE"/>
    <property type="match status" value="1"/>
</dbReference>
<dbReference type="Pfam" id="PF00795">
    <property type="entry name" value="CN_hydrolase"/>
    <property type="match status" value="1"/>
</dbReference>
<comment type="caution">
    <text evidence="9">The sequence shown here is derived from an EMBL/GenBank/DDBJ whole genome shotgun (WGS) entry which is preliminary data.</text>
</comment>
<dbReference type="InterPro" id="IPR014445">
    <property type="entry name" value="Gln-dep_NAD_synthase"/>
</dbReference>
<keyword evidence="5 7" id="KW-0067">ATP-binding</keyword>
<dbReference type="HAMAP" id="MF_02090">
    <property type="entry name" value="NadE_glutamine_dep"/>
    <property type="match status" value="1"/>
</dbReference>
<dbReference type="FunCoup" id="A0A0V0QMS1">
    <property type="interactions" value="229"/>
</dbReference>
<evidence type="ECO:0000256" key="6">
    <source>
        <dbReference type="ARBA" id="ARBA00023027"/>
    </source>
</evidence>
<dbReference type="GO" id="GO:0005524">
    <property type="term" value="F:ATP binding"/>
    <property type="evidence" value="ECO:0007669"/>
    <property type="project" value="UniProtKB-UniRule"/>
</dbReference>
<dbReference type="InterPro" id="IPR003694">
    <property type="entry name" value="NAD_synthase"/>
</dbReference>
<dbReference type="GO" id="GO:0004359">
    <property type="term" value="F:glutaminase activity"/>
    <property type="evidence" value="ECO:0007669"/>
    <property type="project" value="InterPro"/>
</dbReference>
<dbReference type="InterPro" id="IPR022310">
    <property type="entry name" value="NAD/GMP_synthase"/>
</dbReference>
<keyword evidence="10" id="KW-1185">Reference proteome</keyword>
<dbReference type="GO" id="GO:0009435">
    <property type="term" value="P:NAD+ biosynthetic process"/>
    <property type="evidence" value="ECO:0007669"/>
    <property type="project" value="UniProtKB-UniRule"/>
</dbReference>
<dbReference type="EMBL" id="LDAU01000129">
    <property type="protein sequence ID" value="KRX03657.1"/>
    <property type="molecule type" value="Genomic_DNA"/>
</dbReference>
<dbReference type="GO" id="GO:0003952">
    <property type="term" value="F:NAD+ synthase (glutamine-hydrolyzing) activity"/>
    <property type="evidence" value="ECO:0007669"/>
    <property type="project" value="UniProtKB-UniRule"/>
</dbReference>
<evidence type="ECO:0000256" key="1">
    <source>
        <dbReference type="ARBA" id="ARBA00005188"/>
    </source>
</evidence>
<dbReference type="InterPro" id="IPR014729">
    <property type="entry name" value="Rossmann-like_a/b/a_fold"/>
</dbReference>
<evidence type="ECO:0000256" key="4">
    <source>
        <dbReference type="ARBA" id="ARBA00022741"/>
    </source>
</evidence>
<dbReference type="EC" id="6.3.5.1" evidence="7"/>
<evidence type="ECO:0000256" key="3">
    <source>
        <dbReference type="ARBA" id="ARBA00022598"/>
    </source>
</evidence>
<evidence type="ECO:0000256" key="7">
    <source>
        <dbReference type="PIRNR" id="PIRNR006630"/>
    </source>
</evidence>
<dbReference type="Gene3D" id="3.40.50.620">
    <property type="entry name" value="HUPs"/>
    <property type="match status" value="1"/>
</dbReference>
<comment type="pathway">
    <text evidence="1 7">Cofactor biosynthesis; NAD(+) biosynthesis; NAD(+) from deamido-NAD(+) (L-Gln route): step 1/1.</text>
</comment>
<dbReference type="PANTHER" id="PTHR23090:SF9">
    <property type="entry name" value="GLUTAMINE-DEPENDENT NAD(+) SYNTHETASE"/>
    <property type="match status" value="1"/>
</dbReference>
<gene>
    <name evidence="9" type="ORF">PPERSA_04209</name>
</gene>
<name>A0A0V0QMS1_PSEPJ</name>
<evidence type="ECO:0000256" key="5">
    <source>
        <dbReference type="ARBA" id="ARBA00022840"/>
    </source>
</evidence>
<organism evidence="9 10">
    <name type="scientific">Pseudocohnilembus persalinus</name>
    <name type="common">Ciliate</name>
    <dbReference type="NCBI Taxonomy" id="266149"/>
    <lineage>
        <taxon>Eukaryota</taxon>
        <taxon>Sar</taxon>
        <taxon>Alveolata</taxon>
        <taxon>Ciliophora</taxon>
        <taxon>Intramacronucleata</taxon>
        <taxon>Oligohymenophorea</taxon>
        <taxon>Scuticociliatia</taxon>
        <taxon>Philasterida</taxon>
        <taxon>Pseudocohnilembidae</taxon>
        <taxon>Pseudocohnilembus</taxon>
    </lineage>
</organism>
<dbReference type="CDD" id="cd00553">
    <property type="entry name" value="NAD_synthase"/>
    <property type="match status" value="1"/>
</dbReference>
<dbReference type="UniPathway" id="UPA00253">
    <property type="reaction ID" value="UER00334"/>
</dbReference>
<keyword evidence="6 7" id="KW-0520">NAD</keyword>
<evidence type="ECO:0000256" key="2">
    <source>
        <dbReference type="ARBA" id="ARBA00007145"/>
    </source>
</evidence>
<feature type="domain" description="CN hydrolase" evidence="8">
    <location>
        <begin position="22"/>
        <end position="293"/>
    </location>
</feature>
<proteinExistence type="inferred from homology"/>
<dbReference type="SUPFAM" id="SSF52402">
    <property type="entry name" value="Adenine nucleotide alpha hydrolases-like"/>
    <property type="match status" value="1"/>
</dbReference>
<dbReference type="PIRSF" id="PIRSF006630">
    <property type="entry name" value="NADS_GAT"/>
    <property type="match status" value="1"/>
</dbReference>
<dbReference type="OMA" id="TSQEVCN"/>
<dbReference type="FunFam" id="3.40.50.620:FF:000036">
    <property type="entry name" value="Glutamine-dependent NAD(+) synthetase"/>
    <property type="match status" value="1"/>
</dbReference>
<dbReference type="Gene3D" id="3.60.110.10">
    <property type="entry name" value="Carbon-nitrogen hydrolase"/>
    <property type="match status" value="1"/>
</dbReference>
<dbReference type="Pfam" id="PF02540">
    <property type="entry name" value="NAD_synthase"/>
    <property type="match status" value="1"/>
</dbReference>
<dbReference type="SUPFAM" id="SSF56317">
    <property type="entry name" value="Carbon-nitrogen hydrolase"/>
    <property type="match status" value="1"/>
</dbReference>
<protein>
    <recommendedName>
        <fullName evidence="7">Glutamine-dependent NAD(+) synthetase</fullName>
        <ecNumber evidence="7">6.3.5.1</ecNumber>
    </recommendedName>
    <alternativeName>
        <fullName evidence="7">NAD(+) synthase [glutamine-hydrolyzing]</fullName>
    </alternativeName>
</protein>
<dbReference type="OrthoDB" id="2020662at2759"/>
<keyword evidence="3 7" id="KW-0436">Ligase</keyword>
<evidence type="ECO:0000259" key="8">
    <source>
        <dbReference type="PROSITE" id="PS50263"/>
    </source>
</evidence>
<sequence>MKNLTQIAKQFSVATKQPKPFARVAVCTLNQWAMDFEQNKKNIMESLKIAKDNNCTIRVGPELEIPGYGCEDHFLEMDTISHSWEVLGEILKSDLTDNMLVDLGMPVYHRSSLFNCRILCLNKQIVLIRPKIFLADSGNYREPRFFTSWYNKADVIDKIELPYDIQQITKQRFVPFGNALVEANDTTLGYEICQELWMTRPMNQMLALDGCEIILNPSASHYETRKFATRTDLIISATKKAGGIYLYSNSRGCDGGRVYYDGNSIIAQNGKILQMSDMFSVKEVDVLINDVDLESVRQYRAGLRDQFGLQSTTEKILPRVQADITVGNIDFYDAMQEIMDEKQYKMGEDEEIQYGPSYFLALSGGADSASSALIIYNMCKLVFEAIEKDDQKVLESLRTIVKQKDYYPQSPKEICSKILYTGYMGSDNSSKITKDRAQLLANEIGSTHYNLSITDIYNAFEDSTSKVFGQKPKFSNQGGTWYEDIALQNIQARSRMILAYLMGGLIPWQVQKHGFLLVVGSANLDEGLRGYFTKYDCSAADINPIGSISKTDIKKFLKWNYESLGIQAAGQILNAVPTAELRPLDKDDQIVQDDETDMGMSYDDLKYYGQMRKVQKLGPVSMFKQLLEVWCHLSPEQVSTKVKHFFKTYAQNRHKQTTLTPSYHVENYAIDDNRFDLRQFLYNPNWTYQFKKIDQMVEQINEQRKNQKK</sequence>
<comment type="catalytic activity">
    <reaction evidence="7">
        <text>deamido-NAD(+) + L-glutamine + ATP + H2O = L-glutamate + AMP + diphosphate + NAD(+) + H(+)</text>
        <dbReference type="Rhea" id="RHEA:24384"/>
        <dbReference type="ChEBI" id="CHEBI:15377"/>
        <dbReference type="ChEBI" id="CHEBI:15378"/>
        <dbReference type="ChEBI" id="CHEBI:29985"/>
        <dbReference type="ChEBI" id="CHEBI:30616"/>
        <dbReference type="ChEBI" id="CHEBI:33019"/>
        <dbReference type="ChEBI" id="CHEBI:57540"/>
        <dbReference type="ChEBI" id="CHEBI:58359"/>
        <dbReference type="ChEBI" id="CHEBI:58437"/>
        <dbReference type="ChEBI" id="CHEBI:456215"/>
        <dbReference type="EC" id="6.3.5.1"/>
    </reaction>
</comment>
<keyword evidence="9" id="KW-0378">Hydrolase</keyword>
<dbReference type="CDD" id="cd07570">
    <property type="entry name" value="GAT_Gln-NAD-synth"/>
    <property type="match status" value="1"/>
</dbReference>
<comment type="similarity">
    <text evidence="2 7">In the C-terminal section; belongs to the NAD synthetase family.</text>
</comment>
<dbReference type="AlphaFoldDB" id="A0A0V0QMS1"/>
<dbReference type="InterPro" id="IPR036526">
    <property type="entry name" value="C-N_Hydrolase_sf"/>
</dbReference>
<dbReference type="InterPro" id="IPR003010">
    <property type="entry name" value="C-N_Hydrolase"/>
</dbReference>
<dbReference type="InParanoid" id="A0A0V0QMS1"/>
<dbReference type="GO" id="GO:0005737">
    <property type="term" value="C:cytoplasm"/>
    <property type="evidence" value="ECO:0007669"/>
    <property type="project" value="InterPro"/>
</dbReference>
<dbReference type="NCBIfam" id="TIGR00552">
    <property type="entry name" value="nadE"/>
    <property type="match status" value="1"/>
</dbReference>